<dbReference type="InterPro" id="IPR021147">
    <property type="entry name" value="DUF697"/>
</dbReference>
<dbReference type="Pfam" id="PF01926">
    <property type="entry name" value="MMR_HSR1"/>
    <property type="match status" value="1"/>
</dbReference>
<dbReference type="GO" id="GO:0030488">
    <property type="term" value="P:tRNA methylation"/>
    <property type="evidence" value="ECO:0007669"/>
    <property type="project" value="TreeGrafter"/>
</dbReference>
<proteinExistence type="predicted"/>
<name>A0A4R6XYE0_9GAMM</name>
<comment type="subcellular location">
    <subcellularLocation>
        <location evidence="1">Membrane</location>
        <topology evidence="1">Multi-pass membrane protein</topology>
    </subcellularLocation>
</comment>
<dbReference type="GO" id="GO:0005525">
    <property type="term" value="F:GTP binding"/>
    <property type="evidence" value="ECO:0007669"/>
    <property type="project" value="InterPro"/>
</dbReference>
<dbReference type="Pfam" id="PF05128">
    <property type="entry name" value="DUF697"/>
    <property type="match status" value="1"/>
</dbReference>
<dbReference type="PANTHER" id="PTHR42714">
    <property type="entry name" value="TRNA MODIFICATION GTPASE GTPBP3"/>
    <property type="match status" value="1"/>
</dbReference>
<evidence type="ECO:0000259" key="7">
    <source>
        <dbReference type="Pfam" id="PF01926"/>
    </source>
</evidence>
<evidence type="ECO:0000256" key="1">
    <source>
        <dbReference type="ARBA" id="ARBA00004141"/>
    </source>
</evidence>
<keyword evidence="5 6" id="KW-0472">Membrane</keyword>
<dbReference type="InterPro" id="IPR006073">
    <property type="entry name" value="GTP-bd"/>
</dbReference>
<keyword evidence="9" id="KW-1185">Reference proteome</keyword>
<evidence type="ECO:0000256" key="3">
    <source>
        <dbReference type="ARBA" id="ARBA00022692"/>
    </source>
</evidence>
<evidence type="ECO:0000313" key="8">
    <source>
        <dbReference type="EMBL" id="TDR23530.1"/>
    </source>
</evidence>
<sequence length="484" mass="52815">MKLNSRTFLLIVLVALGLFALVMVLILAEKLLTIWQHLQDAPLWVTVMYAVVILLVALIPLWLFLKLTRPKVKTEASVKVIDEGSLQQAIHKEQKRGVDTQAADAEMLELQNRRAGGRFHISLFGGASTGKSSLIDVLIPAAEVAMDVIKGTTIDAHHHSYKQLVITDLPGFDAVDQAELETLALEESQRAHVVVFLLNADISRSEMILFEKLNQWHKPMVVALNKVDVYSAEQLTKLTAAIEAKIQQQFPVVMINTGGFKSVTVVHPDGSEEHKQQAIPVNIKPLLDAIETVVQDNPEALHRFRDAGILMLAEEKLHQASQKHNQQLAAETIDRHTKRAIVGALASVAPGSDLVIQGTIGTQLVRELCQLYDVQVNQLQVDEVLKSAGGKLRTSTSLVLAVAGNALKAFPGVGTAAGGIMHAVAYGMIFNSLGKAVMTSVSTQGRLDTEQTKQTFEENLLGSSKELAKDLAKMALTISRNKNQ</sequence>
<evidence type="ECO:0000313" key="9">
    <source>
        <dbReference type="Proteomes" id="UP000295724"/>
    </source>
</evidence>
<feature type="transmembrane region" description="Helical" evidence="6">
    <location>
        <begin position="43"/>
        <end position="65"/>
    </location>
</feature>
<dbReference type="Gene3D" id="3.40.50.300">
    <property type="entry name" value="P-loop containing nucleotide triphosphate hydrolases"/>
    <property type="match status" value="1"/>
</dbReference>
<feature type="transmembrane region" description="Helical" evidence="6">
    <location>
        <begin position="7"/>
        <end position="28"/>
    </location>
</feature>
<accession>A0A4R6XYE0</accession>
<keyword evidence="4 6" id="KW-1133">Transmembrane helix</keyword>
<comment type="caution">
    <text evidence="8">The sequence shown here is derived from an EMBL/GenBank/DDBJ whole genome shotgun (WGS) entry which is preliminary data.</text>
</comment>
<dbReference type="AlphaFoldDB" id="A0A4R6XYE0"/>
<gene>
    <name evidence="8" type="ORF">C8D91_0393</name>
</gene>
<organism evidence="8 9">
    <name type="scientific">Marinicella litoralis</name>
    <dbReference type="NCBI Taxonomy" id="644220"/>
    <lineage>
        <taxon>Bacteria</taxon>
        <taxon>Pseudomonadati</taxon>
        <taxon>Pseudomonadota</taxon>
        <taxon>Gammaproteobacteria</taxon>
        <taxon>Lysobacterales</taxon>
        <taxon>Marinicellaceae</taxon>
        <taxon>Marinicella</taxon>
    </lineage>
</organism>
<keyword evidence="2" id="KW-0963">Cytoplasm</keyword>
<dbReference type="Proteomes" id="UP000295724">
    <property type="component" value="Unassembled WGS sequence"/>
</dbReference>
<keyword evidence="3 6" id="KW-0812">Transmembrane</keyword>
<dbReference type="InterPro" id="IPR027417">
    <property type="entry name" value="P-loop_NTPase"/>
</dbReference>
<evidence type="ECO:0000256" key="4">
    <source>
        <dbReference type="ARBA" id="ARBA00022989"/>
    </source>
</evidence>
<protein>
    <recommendedName>
        <fullName evidence="7">G domain-containing protein</fullName>
    </recommendedName>
</protein>
<dbReference type="SUPFAM" id="SSF52540">
    <property type="entry name" value="P-loop containing nucleoside triphosphate hydrolases"/>
    <property type="match status" value="1"/>
</dbReference>
<reference evidence="8 9" key="1">
    <citation type="submission" date="2019-03" db="EMBL/GenBank/DDBJ databases">
        <title>Genomic Encyclopedia of Type Strains, Phase IV (KMG-IV): sequencing the most valuable type-strain genomes for metagenomic binning, comparative biology and taxonomic classification.</title>
        <authorList>
            <person name="Goeker M."/>
        </authorList>
    </citation>
    <scope>NUCLEOTIDE SEQUENCE [LARGE SCALE GENOMIC DNA]</scope>
    <source>
        <strain evidence="8 9">DSM 25488</strain>
    </source>
</reference>
<dbReference type="GO" id="GO:0002098">
    <property type="term" value="P:tRNA wobble uridine modification"/>
    <property type="evidence" value="ECO:0007669"/>
    <property type="project" value="TreeGrafter"/>
</dbReference>
<evidence type="ECO:0000256" key="2">
    <source>
        <dbReference type="ARBA" id="ARBA00022490"/>
    </source>
</evidence>
<dbReference type="EMBL" id="SNZB01000001">
    <property type="protein sequence ID" value="TDR23530.1"/>
    <property type="molecule type" value="Genomic_DNA"/>
</dbReference>
<dbReference type="OrthoDB" id="5940879at2"/>
<feature type="domain" description="G" evidence="7">
    <location>
        <begin position="121"/>
        <end position="226"/>
    </location>
</feature>
<dbReference type="PANTHER" id="PTHR42714:SF2">
    <property type="entry name" value="TRNA MODIFICATION GTPASE GTPBP3, MITOCHONDRIAL"/>
    <property type="match status" value="1"/>
</dbReference>
<dbReference type="RefSeq" id="WP_099017836.1">
    <property type="nucleotide sequence ID" value="NZ_NIHB01000001.1"/>
</dbReference>
<dbReference type="GO" id="GO:0005737">
    <property type="term" value="C:cytoplasm"/>
    <property type="evidence" value="ECO:0007669"/>
    <property type="project" value="TreeGrafter"/>
</dbReference>
<dbReference type="GO" id="GO:0016020">
    <property type="term" value="C:membrane"/>
    <property type="evidence" value="ECO:0007669"/>
    <property type="project" value="UniProtKB-SubCell"/>
</dbReference>
<evidence type="ECO:0000256" key="6">
    <source>
        <dbReference type="SAM" id="Phobius"/>
    </source>
</evidence>
<evidence type="ECO:0000256" key="5">
    <source>
        <dbReference type="ARBA" id="ARBA00023136"/>
    </source>
</evidence>